<evidence type="ECO:0000313" key="6">
    <source>
        <dbReference type="EMBL" id="QGA26279.1"/>
    </source>
</evidence>
<evidence type="ECO:0000256" key="2">
    <source>
        <dbReference type="ARBA" id="ARBA00022759"/>
    </source>
</evidence>
<dbReference type="PROSITE" id="PS51257">
    <property type="entry name" value="PROKAR_LIPOPROTEIN"/>
    <property type="match status" value="1"/>
</dbReference>
<keyword evidence="2" id="KW-0255">Endonuclease</keyword>
<feature type="domain" description="TNase-like" evidence="5">
    <location>
        <begin position="45"/>
        <end position="175"/>
    </location>
</feature>
<protein>
    <submittedName>
        <fullName evidence="6">Nuclease</fullName>
    </submittedName>
</protein>
<accession>A0A5Q0QAU7</accession>
<dbReference type="InterPro" id="IPR002071">
    <property type="entry name" value="Thermonucl_AS"/>
</dbReference>
<dbReference type="Proteomes" id="UP000326921">
    <property type="component" value="Chromosome"/>
</dbReference>
<dbReference type="GO" id="GO:0004519">
    <property type="term" value="F:endonuclease activity"/>
    <property type="evidence" value="ECO:0007669"/>
    <property type="project" value="UniProtKB-KW"/>
</dbReference>
<evidence type="ECO:0000256" key="1">
    <source>
        <dbReference type="ARBA" id="ARBA00022722"/>
    </source>
</evidence>
<sequence>MRTFLISLLLFCSLCACESIQGFQQYVQVASDFPQQQEELGEFVRVASYIDGDTFWAIRADSTRMKIRLIGIDAPETKTVFNKKKHPYGAVSKAYLTEVLSKSPSVSLKFDVDSLDRYGRTLAYVFLEDGTFLNELMLRKGHAMTMTIPPNVKHQELLLAAQREARENGRGLWKEN</sequence>
<reference evidence="6 7" key="1">
    <citation type="submission" date="2019-10" db="EMBL/GenBank/DDBJ databases">
        <authorList>
            <person name="Dong K."/>
        </authorList>
    </citation>
    <scope>NUCLEOTIDE SEQUENCE [LARGE SCALE GENOMIC DNA]</scope>
    <source>
        <strain evidence="7">dk4302</strain>
    </source>
</reference>
<keyword evidence="7" id="KW-1185">Reference proteome</keyword>
<dbReference type="SMART" id="SM00318">
    <property type="entry name" value="SNc"/>
    <property type="match status" value="1"/>
</dbReference>
<dbReference type="GO" id="GO:0003676">
    <property type="term" value="F:nucleic acid binding"/>
    <property type="evidence" value="ECO:0007669"/>
    <property type="project" value="InterPro"/>
</dbReference>
<dbReference type="GO" id="GO:0016787">
    <property type="term" value="F:hydrolase activity"/>
    <property type="evidence" value="ECO:0007669"/>
    <property type="project" value="UniProtKB-KW"/>
</dbReference>
<dbReference type="PROSITE" id="PS01284">
    <property type="entry name" value="TNASE_2"/>
    <property type="match status" value="1"/>
</dbReference>
<feature type="chain" id="PRO_5024798924" evidence="4">
    <location>
        <begin position="19"/>
        <end position="176"/>
    </location>
</feature>
<evidence type="ECO:0000256" key="4">
    <source>
        <dbReference type="SAM" id="SignalP"/>
    </source>
</evidence>
<name>A0A5Q0QAU7_9SPHI</name>
<dbReference type="PANTHER" id="PTHR12302">
    <property type="entry name" value="EBNA2 BINDING PROTEIN P100"/>
    <property type="match status" value="1"/>
</dbReference>
<proteinExistence type="predicted"/>
<dbReference type="AlphaFoldDB" id="A0A5Q0QAU7"/>
<keyword evidence="3" id="KW-0378">Hydrolase</keyword>
<dbReference type="RefSeq" id="WP_153510973.1">
    <property type="nucleotide sequence ID" value="NZ_CP045652.1"/>
</dbReference>
<dbReference type="InterPro" id="IPR035437">
    <property type="entry name" value="SNase_OB-fold_sf"/>
</dbReference>
<dbReference type="Pfam" id="PF00565">
    <property type="entry name" value="SNase"/>
    <property type="match status" value="1"/>
</dbReference>
<feature type="signal peptide" evidence="4">
    <location>
        <begin position="1"/>
        <end position="18"/>
    </location>
</feature>
<gene>
    <name evidence="6" type="ORF">GFH32_08045</name>
</gene>
<dbReference type="KEGG" id="sphe:GFH32_08045"/>
<keyword evidence="4" id="KW-0732">Signal</keyword>
<keyword evidence="1" id="KW-0540">Nuclease</keyword>
<dbReference type="PANTHER" id="PTHR12302:SF3">
    <property type="entry name" value="SERINE_THREONINE-PROTEIN KINASE 31"/>
    <property type="match status" value="1"/>
</dbReference>
<evidence type="ECO:0000313" key="7">
    <source>
        <dbReference type="Proteomes" id="UP000326921"/>
    </source>
</evidence>
<dbReference type="Gene3D" id="2.40.50.90">
    <property type="match status" value="1"/>
</dbReference>
<dbReference type="EMBL" id="CP045652">
    <property type="protein sequence ID" value="QGA26279.1"/>
    <property type="molecule type" value="Genomic_DNA"/>
</dbReference>
<evidence type="ECO:0000256" key="3">
    <source>
        <dbReference type="ARBA" id="ARBA00022801"/>
    </source>
</evidence>
<organism evidence="6 7">
    <name type="scientific">Sphingobacterium zhuxiongii</name>
    <dbReference type="NCBI Taxonomy" id="2662364"/>
    <lineage>
        <taxon>Bacteria</taxon>
        <taxon>Pseudomonadati</taxon>
        <taxon>Bacteroidota</taxon>
        <taxon>Sphingobacteriia</taxon>
        <taxon>Sphingobacteriales</taxon>
        <taxon>Sphingobacteriaceae</taxon>
        <taxon>Sphingobacterium</taxon>
    </lineage>
</organism>
<evidence type="ECO:0000259" key="5">
    <source>
        <dbReference type="PROSITE" id="PS50830"/>
    </source>
</evidence>
<dbReference type="InterPro" id="IPR016071">
    <property type="entry name" value="Staphylococal_nuclease_OB-fold"/>
</dbReference>
<dbReference type="SUPFAM" id="SSF50199">
    <property type="entry name" value="Staphylococcal nuclease"/>
    <property type="match status" value="1"/>
</dbReference>
<dbReference type="PROSITE" id="PS50830">
    <property type="entry name" value="TNASE_3"/>
    <property type="match status" value="1"/>
</dbReference>